<evidence type="ECO:0000313" key="4">
    <source>
        <dbReference type="Proteomes" id="UP000228945"/>
    </source>
</evidence>
<feature type="region of interest" description="Disordered" evidence="1">
    <location>
        <begin position="139"/>
        <end position="162"/>
    </location>
</feature>
<keyword evidence="2" id="KW-0812">Transmembrane</keyword>
<evidence type="ECO:0008006" key="5">
    <source>
        <dbReference type="Google" id="ProtNLM"/>
    </source>
</evidence>
<dbReference type="Proteomes" id="UP000228945">
    <property type="component" value="Chromosome"/>
</dbReference>
<dbReference type="AlphaFoldDB" id="A0A2D2AX80"/>
<sequence>MKEVEAITGGALGGWMARFKSDGTSAHEPPPPGTRCMNCETELTGRFCHACGQEYADHHRSILHLTWETIESMFHVDGRLWRTVPRLFLDPGRLSKEYFDGKRARHVPPFRTFLVSLLIFILAAELVLHKWTHDLKHAADHPPAAEGQAGRAEREPGYSVNVTTPEGVKTGRMVDGKVVDEQGKVLADGLPTPRSILDEIKREGVTGENPADFNRKLDWFDGQLKKTVESPEYFMMIAFGWGHRLAVLLLPIFAAFLALMYFYRRKIFVYDHLIVSMNYLSFTFLSFAIALLLPAPVKSWALLAATIWSPVNLFMTLRGAYGSGVVSALVKTSVLWVATICLFLFLVVGLMAIGFYQI</sequence>
<dbReference type="InterPro" id="IPR022134">
    <property type="entry name" value="DUF3667"/>
</dbReference>
<feature type="transmembrane region" description="Helical" evidence="2">
    <location>
        <begin position="245"/>
        <end position="263"/>
    </location>
</feature>
<dbReference type="EMBL" id="CP024201">
    <property type="protein sequence ID" value="ATQ42630.1"/>
    <property type="molecule type" value="Genomic_DNA"/>
</dbReference>
<dbReference type="OrthoDB" id="9111327at2"/>
<feature type="transmembrane region" description="Helical" evidence="2">
    <location>
        <begin position="300"/>
        <end position="321"/>
    </location>
</feature>
<dbReference type="KEGG" id="cmb:CSW64_09525"/>
<feature type="transmembrane region" description="Helical" evidence="2">
    <location>
        <begin position="110"/>
        <end position="128"/>
    </location>
</feature>
<evidence type="ECO:0000256" key="2">
    <source>
        <dbReference type="SAM" id="Phobius"/>
    </source>
</evidence>
<proteinExistence type="predicted"/>
<keyword evidence="4" id="KW-1185">Reference proteome</keyword>
<organism evidence="3 4">
    <name type="scientific">Caulobacter mirabilis</name>
    <dbReference type="NCBI Taxonomy" id="69666"/>
    <lineage>
        <taxon>Bacteria</taxon>
        <taxon>Pseudomonadati</taxon>
        <taxon>Pseudomonadota</taxon>
        <taxon>Alphaproteobacteria</taxon>
        <taxon>Caulobacterales</taxon>
        <taxon>Caulobacteraceae</taxon>
        <taxon>Caulobacter</taxon>
    </lineage>
</organism>
<feature type="transmembrane region" description="Helical" evidence="2">
    <location>
        <begin position="333"/>
        <end position="356"/>
    </location>
</feature>
<keyword evidence="2" id="KW-1133">Transmembrane helix</keyword>
<name>A0A2D2AX80_9CAUL</name>
<reference evidence="3 4" key="1">
    <citation type="submission" date="2017-10" db="EMBL/GenBank/DDBJ databases">
        <title>Genome sequence of Caulobacter mirabilis FWC38.</title>
        <authorList>
            <person name="Fiebig A."/>
            <person name="Crosson S."/>
        </authorList>
    </citation>
    <scope>NUCLEOTIDE SEQUENCE [LARGE SCALE GENOMIC DNA]</scope>
    <source>
        <strain evidence="3 4">FWC 38</strain>
    </source>
</reference>
<feature type="transmembrane region" description="Helical" evidence="2">
    <location>
        <begin position="269"/>
        <end position="293"/>
    </location>
</feature>
<keyword evidence="2" id="KW-0472">Membrane</keyword>
<dbReference type="Pfam" id="PF12412">
    <property type="entry name" value="DUF3667"/>
    <property type="match status" value="1"/>
</dbReference>
<accession>A0A2D2AX80</accession>
<evidence type="ECO:0000256" key="1">
    <source>
        <dbReference type="SAM" id="MobiDB-lite"/>
    </source>
</evidence>
<dbReference type="RefSeq" id="WP_099621884.1">
    <property type="nucleotide sequence ID" value="NZ_CP024201.1"/>
</dbReference>
<gene>
    <name evidence="3" type="ORF">CSW64_09525</name>
</gene>
<protein>
    <recommendedName>
        <fullName evidence="5">DUF3667 domain-containing protein</fullName>
    </recommendedName>
</protein>
<evidence type="ECO:0000313" key="3">
    <source>
        <dbReference type="EMBL" id="ATQ42630.1"/>
    </source>
</evidence>